<reference evidence="2 3" key="1">
    <citation type="submission" date="2022-01" db="EMBL/GenBank/DDBJ databases">
        <title>Labilibaculum sp. nov, a marine bacterium isolated from Antarctica.</title>
        <authorList>
            <person name="Dai W."/>
        </authorList>
    </citation>
    <scope>NUCLEOTIDE SEQUENCE [LARGE SCALE GENOMIC DNA]</scope>
    <source>
        <strain evidence="2 3">DW002</strain>
    </source>
</reference>
<protein>
    <submittedName>
        <fullName evidence="2">GNAT family N-acetyltransferase</fullName>
    </submittedName>
</protein>
<dbReference type="PANTHER" id="PTHR43415">
    <property type="entry name" value="SPERMIDINE N(1)-ACETYLTRANSFERASE"/>
    <property type="match status" value="1"/>
</dbReference>
<feature type="domain" description="N-acetyltransferase" evidence="1">
    <location>
        <begin position="9"/>
        <end position="171"/>
    </location>
</feature>
<dbReference type="InterPro" id="IPR016181">
    <property type="entry name" value="Acyl_CoA_acyltransferase"/>
</dbReference>
<dbReference type="PROSITE" id="PS51186">
    <property type="entry name" value="GNAT"/>
    <property type="match status" value="1"/>
</dbReference>
<gene>
    <name evidence="2" type="ORF">L3049_08380</name>
</gene>
<evidence type="ECO:0000259" key="1">
    <source>
        <dbReference type="PROSITE" id="PS51186"/>
    </source>
</evidence>
<dbReference type="InterPro" id="IPR000182">
    <property type="entry name" value="GNAT_dom"/>
</dbReference>
<dbReference type="RefSeq" id="WP_275109357.1">
    <property type="nucleotide sequence ID" value="NZ_JAKJSC010000001.1"/>
</dbReference>
<accession>A0ABT5VRV9</accession>
<sequence>MQILEAKNIRLRAVEPSDLKLLYKWENDSSIWEVSHTLKPFSLFVLKQYLESSHLDIFETKQLRLVIELKDSGKPIGLIDLFDFDPFHQRAGIGILINDKDSKNKGFASEALDILCSYAFNTLQVHQLYCNITATNEISLRLFQNNGFEIMGNKKDWIRTKDGWKDEYSLQKINLQNP</sequence>
<dbReference type="PANTHER" id="PTHR43415:SF3">
    <property type="entry name" value="GNAT-FAMILY ACETYLTRANSFERASE"/>
    <property type="match status" value="1"/>
</dbReference>
<dbReference type="Gene3D" id="3.40.630.30">
    <property type="match status" value="1"/>
</dbReference>
<name>A0ABT5VRV9_9BACT</name>
<comment type="caution">
    <text evidence="2">The sequence shown here is derived from an EMBL/GenBank/DDBJ whole genome shotgun (WGS) entry which is preliminary data.</text>
</comment>
<organism evidence="2 3">
    <name type="scientific">Paralabilibaculum antarcticum</name>
    <dbReference type="NCBI Taxonomy" id="2912572"/>
    <lineage>
        <taxon>Bacteria</taxon>
        <taxon>Pseudomonadati</taxon>
        <taxon>Bacteroidota</taxon>
        <taxon>Bacteroidia</taxon>
        <taxon>Marinilabiliales</taxon>
        <taxon>Marinifilaceae</taxon>
        <taxon>Paralabilibaculum</taxon>
    </lineage>
</organism>
<evidence type="ECO:0000313" key="2">
    <source>
        <dbReference type="EMBL" id="MDE5418022.1"/>
    </source>
</evidence>
<evidence type="ECO:0000313" key="3">
    <source>
        <dbReference type="Proteomes" id="UP001528920"/>
    </source>
</evidence>
<dbReference type="Pfam" id="PF13302">
    <property type="entry name" value="Acetyltransf_3"/>
    <property type="match status" value="1"/>
</dbReference>
<dbReference type="Proteomes" id="UP001528920">
    <property type="component" value="Unassembled WGS sequence"/>
</dbReference>
<dbReference type="SUPFAM" id="SSF55729">
    <property type="entry name" value="Acyl-CoA N-acyltransferases (Nat)"/>
    <property type="match status" value="1"/>
</dbReference>
<keyword evidence="3" id="KW-1185">Reference proteome</keyword>
<dbReference type="EMBL" id="JAKJSC010000001">
    <property type="protein sequence ID" value="MDE5418022.1"/>
    <property type="molecule type" value="Genomic_DNA"/>
</dbReference>
<proteinExistence type="predicted"/>